<protein>
    <submittedName>
        <fullName evidence="4">Alpha/beta hydrolase</fullName>
    </submittedName>
</protein>
<evidence type="ECO:0000313" key="4">
    <source>
        <dbReference type="EMBL" id="TYA39459.1"/>
    </source>
</evidence>
<dbReference type="OrthoDB" id="7170026at2"/>
<dbReference type="AlphaFoldDB" id="A0A5D0EMA6"/>
<dbReference type="RefSeq" id="WP_005552950.1">
    <property type="nucleotide sequence ID" value="NZ_CP012959.1"/>
</dbReference>
<gene>
    <name evidence="2" type="ORF">ACT75_08660</name>
    <name evidence="3" type="ORF">CQR80_05050</name>
    <name evidence="4" type="ORF">FXB79_02960</name>
</gene>
<reference evidence="2 5" key="1">
    <citation type="submission" date="2015-10" db="EMBL/GenBank/DDBJ databases">
        <title>Tn-seq of a polymicrobial infection.</title>
        <authorList>
            <person name="Stacy A."/>
            <person name="Rumbaugh K.P."/>
            <person name="Whiteley M."/>
        </authorList>
    </citation>
    <scope>NUCLEOTIDE SEQUENCE [LARGE SCALE GENOMIC DNA]</scope>
    <source>
        <strain evidence="2 5">624</strain>
    </source>
</reference>
<reference evidence="3 6" key="2">
    <citation type="submission" date="2017-10" db="EMBL/GenBank/DDBJ databases">
        <title>Draft genome sequences of Aggregatibacter actinomycetemcomitans strains 310a and 310b.</title>
        <authorList>
            <person name="May A.C."/>
            <person name="Ohta H."/>
            <person name="Maeda H."/>
            <person name="Kokeguchi S."/>
            <person name="Cugini C."/>
        </authorList>
    </citation>
    <scope>NUCLEOTIDE SEQUENCE [LARGE SCALE GENOMIC DNA]</scope>
    <source>
        <strain evidence="3 6">310b</strain>
    </source>
</reference>
<dbReference type="Proteomes" id="UP000226080">
    <property type="component" value="Unassembled WGS sequence"/>
</dbReference>
<evidence type="ECO:0000313" key="6">
    <source>
        <dbReference type="Proteomes" id="UP000226080"/>
    </source>
</evidence>
<dbReference type="KEGG" id="aact:ACT75_08660"/>
<dbReference type="EMBL" id="CP012959">
    <property type="protein sequence ID" value="AMQ94585.1"/>
    <property type="molecule type" value="Genomic_DNA"/>
</dbReference>
<keyword evidence="4" id="KW-0378">Hydrolase</keyword>
<dbReference type="InterPro" id="IPR029058">
    <property type="entry name" value="AB_hydrolase_fold"/>
</dbReference>
<keyword evidence="6" id="KW-1185">Reference proteome</keyword>
<dbReference type="EMBL" id="PCGW01000007">
    <property type="protein sequence ID" value="PHO20853.1"/>
    <property type="molecule type" value="Genomic_DNA"/>
</dbReference>
<dbReference type="EMBL" id="VSED01000005">
    <property type="protein sequence ID" value="TYA39459.1"/>
    <property type="molecule type" value="Genomic_DNA"/>
</dbReference>
<dbReference type="GO" id="GO:0016787">
    <property type="term" value="F:hydrolase activity"/>
    <property type="evidence" value="ECO:0007669"/>
    <property type="project" value="UniProtKB-KW"/>
</dbReference>
<reference evidence="4 7" key="3">
    <citation type="submission" date="2019-08" db="EMBL/GenBank/DDBJ databases">
        <title>Whole genome sequencing of Aggregatibacter actinomycetemcomitans cultured from blood stream infections in Denmark reveals a novel phylogenetic lineage expressing serotype a membrane O polysaccharide.</title>
        <authorList>
            <person name="Nedergaard S."/>
            <person name="Kobel C.M."/>
            <person name="Nielsen M.B."/>
            <person name="Moeller R.T."/>
            <person name="Jensen A.B."/>
            <person name="Noerskov-Lauritsen N."/>
        </authorList>
    </citation>
    <scope>NUCLEOTIDE SEQUENCE [LARGE SCALE GENOMIC DNA]</scope>
    <source>
        <strain evidence="4 7">PN_563</strain>
    </source>
</reference>
<accession>A0A5D0EMA6</accession>
<evidence type="ECO:0000313" key="5">
    <source>
        <dbReference type="Proteomes" id="UP000072236"/>
    </source>
</evidence>
<proteinExistence type="predicted"/>
<dbReference type="Pfam" id="PF05990">
    <property type="entry name" value="DUF900"/>
    <property type="match status" value="1"/>
</dbReference>
<name>A0A5D0EMA6_AGGAC</name>
<dbReference type="Proteomes" id="UP000072236">
    <property type="component" value="Chromosome"/>
</dbReference>
<evidence type="ECO:0000313" key="7">
    <source>
        <dbReference type="Proteomes" id="UP000323012"/>
    </source>
</evidence>
<organism evidence="4 7">
    <name type="scientific">Aggregatibacter actinomycetemcomitans</name>
    <name type="common">Actinobacillus actinomycetemcomitans</name>
    <name type="synonym">Haemophilus actinomycetemcomitans</name>
    <dbReference type="NCBI Taxonomy" id="714"/>
    <lineage>
        <taxon>Bacteria</taxon>
        <taxon>Pseudomonadati</taxon>
        <taxon>Pseudomonadota</taxon>
        <taxon>Gammaproteobacteria</taxon>
        <taxon>Pasteurellales</taxon>
        <taxon>Pasteurellaceae</taxon>
        <taxon>Aggregatibacter</taxon>
    </lineage>
</organism>
<dbReference type="InterPro" id="IPR010297">
    <property type="entry name" value="DUF900_hydrolase"/>
</dbReference>
<dbReference type="Proteomes" id="UP000323012">
    <property type="component" value="Unassembled WGS sequence"/>
</dbReference>
<evidence type="ECO:0000256" key="1">
    <source>
        <dbReference type="SAM" id="MobiDB-lite"/>
    </source>
</evidence>
<evidence type="ECO:0000313" key="2">
    <source>
        <dbReference type="EMBL" id="AMQ94585.1"/>
    </source>
</evidence>
<sequence length="744" mass="84766">MNNQSIVNSGIPFSANHQSETMGTGTDACRTTVVIKHFVKHDENLTQTFRILPEGITVVVYDEAGNFYPAKIDRSGFSRHEQVRCGEISWQLMRSTAATDEKVPYDNSGITRRLSADDESFVFDKSDGYVLIQADDVKSKDPRKQFCDPLRVFASYGTDGIANIKAAYLPPPMLLNLRFNQQINKEQVQQNMDKLIRQIEFDGKNVTLFIHGFNVPLGHIGSFPSATELGQLPPYDTLPRSSEAFQRPSIYYADIIGETVNHRIKQQAQALYTEDYQQLLKGPQGKINGQPVLTGTKAPYEDLDKVLNGEDSLAWFPSVEYYLNLAASGKLSPSDKFTDWDKYSRILGVTWSGNIEPPNVFFRAEMYANETGRELAKFLQMLINRGIKINIITHSLGARVALSALNILGDFDGEYDRKIDNLIMLEAAVADNAITKHYTKAHNPLAMELFPFAHKAVQSIQVMYSLEDGVLGADNRVWDFDDGVSDISRGAYPLKYGMFANRNRAMRDYYPHDNAPDSVTRHKSEALQYHLQMECLANMGRADKDVAGLCGYFAGRPAFDRRVIAANVRALIAAEMEKVNEDWQVELNILRPWSHFRRFPEDADYVQHIIEVLTTVIFKVDWALPAEALEIRPALGYLGNMLTSPNSDQKIDKKLAKKYPVDTFIMKQKDKTFFFHNQSAYFASHSVMKDLIWEEMVRTDKQREKMKPTRFSQIYTITYKREIMDKYIKGKSKFGRYSWEKNGK</sequence>
<dbReference type="SUPFAM" id="SSF53474">
    <property type="entry name" value="alpha/beta-Hydrolases"/>
    <property type="match status" value="1"/>
</dbReference>
<evidence type="ECO:0000313" key="3">
    <source>
        <dbReference type="EMBL" id="PHO20853.1"/>
    </source>
</evidence>
<feature type="region of interest" description="Disordered" evidence="1">
    <location>
        <begin position="1"/>
        <end position="22"/>
    </location>
</feature>